<dbReference type="InterPro" id="IPR048389">
    <property type="entry name" value="YciQ-like_C"/>
</dbReference>
<keyword evidence="1" id="KW-0472">Membrane</keyword>
<organism evidence="3 4">
    <name type="scientific">Leptotrichia hofstadii</name>
    <dbReference type="NCBI Taxonomy" id="157688"/>
    <lineage>
        <taxon>Bacteria</taxon>
        <taxon>Fusobacteriati</taxon>
        <taxon>Fusobacteriota</taxon>
        <taxon>Fusobacteriia</taxon>
        <taxon>Fusobacteriales</taxon>
        <taxon>Leptotrichiaceae</taxon>
        <taxon>Leptotrichia</taxon>
    </lineage>
</organism>
<feature type="transmembrane region" description="Helical" evidence="1">
    <location>
        <begin position="7"/>
        <end position="26"/>
    </location>
</feature>
<evidence type="ECO:0000313" key="4">
    <source>
        <dbReference type="Proteomes" id="UP000321892"/>
    </source>
</evidence>
<reference evidence="3 4" key="1">
    <citation type="submission" date="2019-07" db="EMBL/GenBank/DDBJ databases">
        <title>Complete Genome Sequence of Leptotrichia hofstadii Strain JCM16775.</title>
        <authorList>
            <person name="Watanabe S."/>
            <person name="Cui L."/>
        </authorList>
    </citation>
    <scope>NUCLEOTIDE SEQUENCE [LARGE SCALE GENOMIC DNA]</scope>
    <source>
        <strain evidence="3 4">JCM16775</strain>
    </source>
</reference>
<accession>A0A510JF21</accession>
<evidence type="ECO:0000259" key="2">
    <source>
        <dbReference type="Pfam" id="PF20990"/>
    </source>
</evidence>
<dbReference type="Proteomes" id="UP000321892">
    <property type="component" value="Chromosome"/>
</dbReference>
<protein>
    <recommendedName>
        <fullName evidence="2">Predicted membrane protein YciQ-like C-terminal domain-containing protein</fullName>
    </recommendedName>
</protein>
<sequence length="445" mass="52557">MEISLTQIMILLIMLVTLAIYSYITWKKFGKDSVDEIISVSEPPKEISAMMTAYINSSQKEMSNYLVYIGLLELISKGFVIIEDYVDLKKYNKVKKNSKMTEDEYEIKKDKKTVEIIDIEKYYRQITKKKYAFNMEKVNDYGCRQWELSEEERMILEFLIEYDKDSILGHKKPIMEQFFKILEVLKEKFDGRGNYTFLYLIGIKSIKRERWDKRLYNSNWKFKTFYIVIIFLFGILLFIFEGMKAIVPSIVLFPIFFWVILLSNILFLILKTKAFPILMRLMISLLIGAFCGIMYFWAGLMLFLFGIAGVLITLATILLVLYFRNIGKFTDRGARVKKDLEGFRMYVKSGEVKKFNDVEELISYFKKILPFSQALKVQKHVVEMVKRSIEISGFNDKKEYIENMLNIFIYKNDKFMKSFGNEILTNEILESARNDALGGNYYEEF</sequence>
<gene>
    <name evidence="3" type="ORF">JCM16775_0522</name>
</gene>
<dbReference type="Pfam" id="PF20990">
    <property type="entry name" value="DUF2207_C"/>
    <property type="match status" value="1"/>
</dbReference>
<feature type="transmembrane region" description="Helical" evidence="1">
    <location>
        <begin position="246"/>
        <end position="270"/>
    </location>
</feature>
<feature type="transmembrane region" description="Helical" evidence="1">
    <location>
        <begin position="277"/>
        <end position="297"/>
    </location>
</feature>
<keyword evidence="4" id="KW-1185">Reference proteome</keyword>
<feature type="domain" description="Predicted membrane protein YciQ-like C-terminal" evidence="2">
    <location>
        <begin position="280"/>
        <end position="382"/>
    </location>
</feature>
<feature type="transmembrane region" description="Helical" evidence="1">
    <location>
        <begin position="303"/>
        <end position="323"/>
    </location>
</feature>
<dbReference type="RefSeq" id="WP_026745820.1">
    <property type="nucleotide sequence ID" value="NZ_AP019823.1"/>
</dbReference>
<proteinExistence type="predicted"/>
<dbReference type="KEGG" id="lhf:JCM16775_0522"/>
<dbReference type="OrthoDB" id="78799at2"/>
<evidence type="ECO:0000256" key="1">
    <source>
        <dbReference type="SAM" id="Phobius"/>
    </source>
</evidence>
<keyword evidence="1" id="KW-1133">Transmembrane helix</keyword>
<evidence type="ECO:0000313" key="3">
    <source>
        <dbReference type="EMBL" id="BBM37827.1"/>
    </source>
</evidence>
<name>A0A510JF21_9FUSO</name>
<dbReference type="EMBL" id="AP019823">
    <property type="protein sequence ID" value="BBM37827.1"/>
    <property type="molecule type" value="Genomic_DNA"/>
</dbReference>
<feature type="transmembrane region" description="Helical" evidence="1">
    <location>
        <begin position="220"/>
        <end position="240"/>
    </location>
</feature>
<dbReference type="AlphaFoldDB" id="A0A510JF21"/>
<keyword evidence="1" id="KW-0812">Transmembrane</keyword>